<gene>
    <name evidence="2" type="ORF">LAUMK142_02169</name>
</gene>
<name>A0A498QS74_9MYCO</name>
<organism evidence="2 3">
    <name type="scientific">Mycobacterium pseudokansasii</name>
    <dbReference type="NCBI Taxonomy" id="2341080"/>
    <lineage>
        <taxon>Bacteria</taxon>
        <taxon>Bacillati</taxon>
        <taxon>Actinomycetota</taxon>
        <taxon>Actinomycetes</taxon>
        <taxon>Mycobacteriales</taxon>
        <taxon>Mycobacteriaceae</taxon>
        <taxon>Mycobacterium</taxon>
    </lineage>
</organism>
<evidence type="ECO:0000256" key="1">
    <source>
        <dbReference type="SAM" id="MobiDB-lite"/>
    </source>
</evidence>
<keyword evidence="3" id="KW-1185">Reference proteome</keyword>
<sequence length="90" mass="10192">MGKRTTGRRGQSLRKQPDTPKVNVDRLALWRAQRAGNPAAVRAWARLKARAEELKSQWALERYGIPLDQCDFGQLERLHAEALDVAIAEL</sequence>
<evidence type="ECO:0000313" key="2">
    <source>
        <dbReference type="EMBL" id="VBA49757.1"/>
    </source>
</evidence>
<protein>
    <submittedName>
        <fullName evidence="2">Uncharacterized protein</fullName>
    </submittedName>
</protein>
<reference evidence="2 3" key="1">
    <citation type="submission" date="2018-09" db="EMBL/GenBank/DDBJ databases">
        <authorList>
            <person name="Tagini F."/>
        </authorList>
    </citation>
    <scope>NUCLEOTIDE SEQUENCE [LARGE SCALE GENOMIC DNA]</scope>
    <source>
        <strain evidence="2 3">MK142</strain>
    </source>
</reference>
<feature type="region of interest" description="Disordered" evidence="1">
    <location>
        <begin position="1"/>
        <end position="21"/>
    </location>
</feature>
<dbReference type="EMBL" id="UPHU01000001">
    <property type="protein sequence ID" value="VBA49757.1"/>
    <property type="molecule type" value="Genomic_DNA"/>
</dbReference>
<proteinExistence type="predicted"/>
<dbReference type="AlphaFoldDB" id="A0A498QS74"/>
<dbReference type="Proteomes" id="UP000268285">
    <property type="component" value="Unassembled WGS sequence"/>
</dbReference>
<accession>A0A498QS74</accession>
<evidence type="ECO:0000313" key="3">
    <source>
        <dbReference type="Proteomes" id="UP000268285"/>
    </source>
</evidence>